<sequence>AYLPMAWVGDNVFSIGQAYVLGFCVNCPENRDTVLNDLKEIGPTYYFAPPAIFESLLTRVMIRMEDAGWMKRKMFNYFMEHSRRVGTDILDRKPVSFIDRMIYALGSLMVYEPLKNNLGFTRLKLAYTAGEAIGPEIFTFFRSLGINIKQLYGQTEATVFICVQPDGEVMADTVGKMAPGVELKIADDGEVFYRSPGVFQEYFNNPEATSKTKSEDGWVATGDAGILQDNGHLM</sequence>
<evidence type="ECO:0000259" key="3">
    <source>
        <dbReference type="Pfam" id="PF00501"/>
    </source>
</evidence>
<protein>
    <recommendedName>
        <fullName evidence="3">AMP-dependent synthetase/ligase domain-containing protein</fullName>
    </recommendedName>
</protein>
<dbReference type="EMBL" id="UINC01220311">
    <property type="protein sequence ID" value="SVE48170.1"/>
    <property type="molecule type" value="Genomic_DNA"/>
</dbReference>
<dbReference type="PANTHER" id="PTHR43272:SF33">
    <property type="entry name" value="AMP-BINDING DOMAIN-CONTAINING PROTEIN-RELATED"/>
    <property type="match status" value="1"/>
</dbReference>
<dbReference type="GO" id="GO:0005524">
    <property type="term" value="F:ATP binding"/>
    <property type="evidence" value="ECO:0007669"/>
    <property type="project" value="UniProtKB-KW"/>
</dbReference>
<accession>A0A383DVC2</accession>
<dbReference type="SUPFAM" id="SSF56801">
    <property type="entry name" value="Acetyl-CoA synthetase-like"/>
    <property type="match status" value="1"/>
</dbReference>
<gene>
    <name evidence="4" type="ORF">METZ01_LOCUS501024</name>
</gene>
<name>A0A383DVC2_9ZZZZ</name>
<dbReference type="PANTHER" id="PTHR43272">
    <property type="entry name" value="LONG-CHAIN-FATTY-ACID--COA LIGASE"/>
    <property type="match status" value="1"/>
</dbReference>
<dbReference type="InterPro" id="IPR042099">
    <property type="entry name" value="ANL_N_sf"/>
</dbReference>
<evidence type="ECO:0000256" key="2">
    <source>
        <dbReference type="ARBA" id="ARBA00022840"/>
    </source>
</evidence>
<dbReference type="AlphaFoldDB" id="A0A383DVC2"/>
<dbReference type="GO" id="GO:0016020">
    <property type="term" value="C:membrane"/>
    <property type="evidence" value="ECO:0007669"/>
    <property type="project" value="TreeGrafter"/>
</dbReference>
<evidence type="ECO:0000256" key="1">
    <source>
        <dbReference type="ARBA" id="ARBA00022741"/>
    </source>
</evidence>
<dbReference type="Gene3D" id="3.40.50.12780">
    <property type="entry name" value="N-terminal domain of ligase-like"/>
    <property type="match status" value="1"/>
</dbReference>
<dbReference type="InterPro" id="IPR000873">
    <property type="entry name" value="AMP-dep_synth/lig_dom"/>
</dbReference>
<reference evidence="4" key="1">
    <citation type="submission" date="2018-05" db="EMBL/GenBank/DDBJ databases">
        <authorList>
            <person name="Lanie J.A."/>
            <person name="Ng W.-L."/>
            <person name="Kazmierczak K.M."/>
            <person name="Andrzejewski T.M."/>
            <person name="Davidsen T.M."/>
            <person name="Wayne K.J."/>
            <person name="Tettelin H."/>
            <person name="Glass J.I."/>
            <person name="Rusch D."/>
            <person name="Podicherti R."/>
            <person name="Tsui H.-C.T."/>
            <person name="Winkler M.E."/>
        </authorList>
    </citation>
    <scope>NUCLEOTIDE SEQUENCE</scope>
</reference>
<keyword evidence="2" id="KW-0067">ATP-binding</keyword>
<organism evidence="4">
    <name type="scientific">marine metagenome</name>
    <dbReference type="NCBI Taxonomy" id="408172"/>
    <lineage>
        <taxon>unclassified sequences</taxon>
        <taxon>metagenomes</taxon>
        <taxon>ecological metagenomes</taxon>
    </lineage>
</organism>
<feature type="domain" description="AMP-dependent synthetase/ligase" evidence="3">
    <location>
        <begin position="2"/>
        <end position="203"/>
    </location>
</feature>
<feature type="non-terminal residue" evidence="4">
    <location>
        <position position="234"/>
    </location>
</feature>
<proteinExistence type="predicted"/>
<evidence type="ECO:0000313" key="4">
    <source>
        <dbReference type="EMBL" id="SVE48170.1"/>
    </source>
</evidence>
<keyword evidence="1" id="KW-0547">Nucleotide-binding</keyword>
<feature type="non-terminal residue" evidence="4">
    <location>
        <position position="1"/>
    </location>
</feature>
<dbReference type="Pfam" id="PF00501">
    <property type="entry name" value="AMP-binding"/>
    <property type="match status" value="1"/>
</dbReference>
<dbReference type="GO" id="GO:0004467">
    <property type="term" value="F:long-chain fatty acid-CoA ligase activity"/>
    <property type="evidence" value="ECO:0007669"/>
    <property type="project" value="TreeGrafter"/>
</dbReference>